<reference evidence="4" key="1">
    <citation type="submission" date="2010-08" db="EMBL/GenBank/DDBJ databases">
        <authorList>
            <person name="Muzny D."/>
            <person name="Qin X."/>
            <person name="Buhay C."/>
            <person name="Dugan-Rocha S."/>
            <person name="Ding Y."/>
            <person name="Chen G."/>
            <person name="Hawes A."/>
            <person name="Holder M."/>
            <person name="Jhangiani S."/>
            <person name="Johnson A."/>
            <person name="Khan Z."/>
            <person name="Li Z."/>
            <person name="Liu W."/>
            <person name="Liu X."/>
            <person name="Perez L."/>
            <person name="Shen H."/>
            <person name="Wang Q."/>
            <person name="Watt J."/>
            <person name="Xi L."/>
            <person name="Xin Y."/>
            <person name="Zhou J."/>
            <person name="Deng J."/>
            <person name="Jiang H."/>
            <person name="Liu Y."/>
            <person name="Qu J."/>
            <person name="Song X.-Z."/>
            <person name="Zhang L."/>
            <person name="Villasana D."/>
            <person name="Johnson A."/>
            <person name="Liu J."/>
            <person name="Liyanage D."/>
            <person name="Lorensuhewa L."/>
            <person name="Robinson T."/>
            <person name="Song A."/>
            <person name="Song B.-B."/>
            <person name="Dinh H."/>
            <person name="Thornton R."/>
            <person name="Coyle M."/>
            <person name="Francisco L."/>
            <person name="Jackson L."/>
            <person name="Javaid M."/>
            <person name="Korchina V."/>
            <person name="Kovar C."/>
            <person name="Mata R."/>
            <person name="Mathew T."/>
            <person name="Ngo R."/>
            <person name="Nguyen L."/>
            <person name="Nguyen N."/>
            <person name="Okwuonu G."/>
            <person name="Ongeri F."/>
            <person name="Pham C."/>
            <person name="Simmons D."/>
            <person name="Wilczek-Boney K."/>
            <person name="Hale W."/>
            <person name="Jakkamsetti A."/>
            <person name="Pham P."/>
            <person name="Ruth R."/>
            <person name="San Lucas F."/>
            <person name="Warren J."/>
            <person name="Zhang J."/>
            <person name="Zhao Z."/>
            <person name="Zhou C."/>
            <person name="Zhu D."/>
            <person name="Lee S."/>
            <person name="Bess C."/>
            <person name="Blankenburg K."/>
            <person name="Forbes L."/>
            <person name="Fu Q."/>
            <person name="Gubbala S."/>
            <person name="Hirani K."/>
            <person name="Jayaseelan J.C."/>
            <person name="Lara F."/>
            <person name="Munidasa M."/>
            <person name="Palculict T."/>
            <person name="Patil S."/>
            <person name="Pu L.-L."/>
            <person name="Saada N."/>
            <person name="Tang L."/>
            <person name="Weissenberger G."/>
            <person name="Zhu Y."/>
            <person name="Hemphill L."/>
            <person name="Shang Y."/>
            <person name="Youmans B."/>
            <person name="Ayvaz T."/>
            <person name="Ross M."/>
            <person name="Santibanez J."/>
            <person name="Aqrawi P."/>
            <person name="Gross S."/>
            <person name="Joshi V."/>
            <person name="Fowler G."/>
            <person name="Nazareth L."/>
            <person name="Reid J."/>
            <person name="Worley K."/>
            <person name="Petrosino J."/>
            <person name="Highlander S."/>
            <person name="Gibbs R."/>
        </authorList>
    </citation>
    <scope>NUCLEOTIDE SEQUENCE [LARGE SCALE GENOMIC DNA]</scope>
    <source>
        <strain evidence="4">DSM 15272</strain>
    </source>
</reference>
<dbReference type="InterPro" id="IPR038670">
    <property type="entry name" value="HslJ-like_sf"/>
</dbReference>
<feature type="chain" id="PRO_5003164649" description="DUF306 domain-containing protein" evidence="2">
    <location>
        <begin position="26"/>
        <end position="148"/>
    </location>
</feature>
<keyword evidence="5" id="KW-1185">Reference proteome</keyword>
<name>E2SDS6_9ACTN</name>
<accession>E2SDS6</accession>
<dbReference type="EMBL" id="ACLF03000006">
    <property type="protein sequence ID" value="EFQ82653.1"/>
    <property type="molecule type" value="Genomic_DNA"/>
</dbReference>
<feature type="signal peptide" evidence="2">
    <location>
        <begin position="1"/>
        <end position="25"/>
    </location>
</feature>
<dbReference type="PROSITE" id="PS51257">
    <property type="entry name" value="PROKAR_LIPOPROTEIN"/>
    <property type="match status" value="1"/>
</dbReference>
<protein>
    <recommendedName>
        <fullName evidence="3">DUF306 domain-containing protein</fullName>
    </recommendedName>
</protein>
<keyword evidence="2" id="KW-0732">Signal</keyword>
<dbReference type="InterPro" id="IPR005184">
    <property type="entry name" value="DUF306_Meta_HslJ"/>
</dbReference>
<dbReference type="STRING" id="585531.HMPREF0063_11862"/>
<dbReference type="Proteomes" id="UP000003111">
    <property type="component" value="Unassembled WGS sequence"/>
</dbReference>
<dbReference type="RefSeq" id="WP_007076954.1">
    <property type="nucleotide sequence ID" value="NZ_CM001024.1"/>
</dbReference>
<dbReference type="Pfam" id="PF03724">
    <property type="entry name" value="META"/>
    <property type="match status" value="1"/>
</dbReference>
<comment type="caution">
    <text evidence="4">The sequence shown here is derived from an EMBL/GenBank/DDBJ whole genome shotgun (WGS) entry which is preliminary data.</text>
</comment>
<gene>
    <name evidence="4" type="ORF">HMPREF0063_11862</name>
</gene>
<proteinExistence type="predicted"/>
<feature type="region of interest" description="Disordered" evidence="1">
    <location>
        <begin position="26"/>
        <end position="52"/>
    </location>
</feature>
<evidence type="ECO:0000313" key="5">
    <source>
        <dbReference type="Proteomes" id="UP000003111"/>
    </source>
</evidence>
<evidence type="ECO:0000256" key="2">
    <source>
        <dbReference type="SAM" id="SignalP"/>
    </source>
</evidence>
<dbReference type="OrthoDB" id="4990393at2"/>
<dbReference type="AlphaFoldDB" id="E2SDS6"/>
<feature type="domain" description="DUF306" evidence="3">
    <location>
        <begin position="64"/>
        <end position="111"/>
    </location>
</feature>
<evidence type="ECO:0000259" key="3">
    <source>
        <dbReference type="Pfam" id="PF03724"/>
    </source>
</evidence>
<evidence type="ECO:0000256" key="1">
    <source>
        <dbReference type="SAM" id="MobiDB-lite"/>
    </source>
</evidence>
<evidence type="ECO:0000313" key="4">
    <source>
        <dbReference type="EMBL" id="EFQ82653.1"/>
    </source>
</evidence>
<sequence>MTPGRAPAARFALLGLLLVAGCAGGSDDPATSPSTTTATVPPDAPTGTPVDAADVVGAWRGGDTGLVQFVTGGELILFDGCNTGEGRWEVDGSEVVVSDVTATERACPDVDPVPVWILSADTVTVDGDALVVTDDETGESGRLARAVN</sequence>
<organism evidence="4 5">
    <name type="scientific">Aeromicrobium marinum DSM 15272</name>
    <dbReference type="NCBI Taxonomy" id="585531"/>
    <lineage>
        <taxon>Bacteria</taxon>
        <taxon>Bacillati</taxon>
        <taxon>Actinomycetota</taxon>
        <taxon>Actinomycetes</taxon>
        <taxon>Propionibacteriales</taxon>
        <taxon>Nocardioidaceae</taxon>
        <taxon>Aeromicrobium</taxon>
    </lineage>
</organism>
<dbReference type="HOGENOM" id="CLU_1754955_0_0_11"/>
<dbReference type="Gene3D" id="2.40.128.270">
    <property type="match status" value="1"/>
</dbReference>